<keyword evidence="4 5" id="KW-0520">NAD</keyword>
<feature type="binding site" evidence="8">
    <location>
        <begin position="298"/>
        <end position="301"/>
    </location>
    <ligand>
        <name>NAD(+)</name>
        <dbReference type="ChEBI" id="CHEBI:57540"/>
    </ligand>
</feature>
<keyword evidence="9" id="KW-0460">Magnesium</keyword>
<dbReference type="PIRSF" id="PIRSF000183">
    <property type="entry name" value="Alanine_dh"/>
    <property type="match status" value="1"/>
</dbReference>
<feature type="binding site" evidence="7">
    <location>
        <position position="75"/>
    </location>
    <ligand>
        <name>substrate</name>
    </ligand>
</feature>
<feature type="binding site" evidence="8">
    <location>
        <position position="198"/>
    </location>
    <ligand>
        <name>NAD(+)</name>
        <dbReference type="ChEBI" id="CHEBI:57540"/>
    </ligand>
</feature>
<feature type="binding site" evidence="8">
    <location>
        <position position="134"/>
    </location>
    <ligand>
        <name>NAD(+)</name>
        <dbReference type="ChEBI" id="CHEBI:57540"/>
    </ligand>
</feature>
<dbReference type="SUPFAM" id="SSF52283">
    <property type="entry name" value="Formate/glycerate dehydrogenase catalytic domain-like"/>
    <property type="match status" value="1"/>
</dbReference>
<dbReference type="EC" id="1.4.1.1" evidence="2 5"/>
<evidence type="ECO:0000256" key="4">
    <source>
        <dbReference type="ARBA" id="ARBA00023027"/>
    </source>
</evidence>
<evidence type="ECO:0000256" key="8">
    <source>
        <dbReference type="PIRSR" id="PIRSR000183-3"/>
    </source>
</evidence>
<dbReference type="GO" id="GO:0000166">
    <property type="term" value="F:nucleotide binding"/>
    <property type="evidence" value="ECO:0007669"/>
    <property type="project" value="UniProtKB-KW"/>
</dbReference>
<dbReference type="GO" id="GO:0000286">
    <property type="term" value="F:alanine dehydrogenase activity"/>
    <property type="evidence" value="ECO:0007669"/>
    <property type="project" value="UniProtKB-UniRule"/>
</dbReference>
<comment type="cofactor">
    <cofactor evidence="9">
        <name>Mg(2+)</name>
        <dbReference type="ChEBI" id="CHEBI:18420"/>
    </cofactor>
    <text evidence="9">Binds 1 Mg(2+) ion per subunit.</text>
</comment>
<feature type="domain" description="Alanine dehydrogenase/pyridine nucleotide transhydrogenase NAD(H)-binding" evidence="10">
    <location>
        <begin position="149"/>
        <end position="297"/>
    </location>
</feature>
<feature type="active site" description="Proton donor/acceptor" evidence="6">
    <location>
        <position position="270"/>
    </location>
</feature>
<name>A0A7C3EEZ2_9SPIR</name>
<evidence type="ECO:0000256" key="2">
    <source>
        <dbReference type="ARBA" id="ARBA00012897"/>
    </source>
</evidence>
<gene>
    <name evidence="12" type="primary">ald</name>
    <name evidence="12" type="ORF">ENS59_03050</name>
</gene>
<feature type="binding site" evidence="9">
    <location>
        <position position="323"/>
    </location>
    <ligand>
        <name>Mg(2+)</name>
        <dbReference type="ChEBI" id="CHEBI:18420"/>
    </ligand>
</feature>
<evidence type="ECO:0000256" key="3">
    <source>
        <dbReference type="ARBA" id="ARBA00023002"/>
    </source>
</evidence>
<dbReference type="GO" id="GO:0042853">
    <property type="term" value="P:L-alanine catabolic process"/>
    <property type="evidence" value="ECO:0007669"/>
    <property type="project" value="InterPro"/>
</dbReference>
<dbReference type="InterPro" id="IPR007886">
    <property type="entry name" value="AlaDH/PNT_N"/>
</dbReference>
<protein>
    <recommendedName>
        <fullName evidence="2 5">Alanine dehydrogenase</fullName>
        <ecNumber evidence="2 5">1.4.1.1</ecNumber>
    </recommendedName>
</protein>
<dbReference type="PROSITE" id="PS00837">
    <property type="entry name" value="ALADH_PNT_2"/>
    <property type="match status" value="1"/>
</dbReference>
<dbReference type="NCBIfam" id="TIGR00518">
    <property type="entry name" value="alaDH"/>
    <property type="match status" value="1"/>
</dbReference>
<evidence type="ECO:0000256" key="5">
    <source>
        <dbReference type="PIRNR" id="PIRNR000183"/>
    </source>
</evidence>
<dbReference type="PANTHER" id="PTHR42795:SF1">
    <property type="entry name" value="ALANINE DEHYDROGENASE"/>
    <property type="match status" value="1"/>
</dbReference>
<feature type="binding site" evidence="8">
    <location>
        <begin position="267"/>
        <end position="270"/>
    </location>
    <ligand>
        <name>NAD(+)</name>
        <dbReference type="ChEBI" id="CHEBI:57540"/>
    </ligand>
</feature>
<dbReference type="SMART" id="SM01003">
    <property type="entry name" value="AlaDh_PNT_N"/>
    <property type="match status" value="1"/>
</dbReference>
<feature type="binding site" evidence="8">
    <location>
        <begin position="239"/>
        <end position="240"/>
    </location>
    <ligand>
        <name>NAD(+)</name>
        <dbReference type="ChEBI" id="CHEBI:57540"/>
    </ligand>
</feature>
<dbReference type="GO" id="GO:0005886">
    <property type="term" value="C:plasma membrane"/>
    <property type="evidence" value="ECO:0007669"/>
    <property type="project" value="TreeGrafter"/>
</dbReference>
<proteinExistence type="inferred from homology"/>
<evidence type="ECO:0000256" key="6">
    <source>
        <dbReference type="PIRSR" id="PIRSR000183-1"/>
    </source>
</evidence>
<dbReference type="Gene3D" id="3.40.50.720">
    <property type="entry name" value="NAD(P)-binding Rossmann-like Domain"/>
    <property type="match status" value="2"/>
</dbReference>
<dbReference type="InterPro" id="IPR008143">
    <property type="entry name" value="Ala_DH/PNT_CS2"/>
</dbReference>
<dbReference type="FunFam" id="3.40.50.720:FF:000049">
    <property type="entry name" value="Alanine dehydrogenase"/>
    <property type="match status" value="1"/>
</dbReference>
<feature type="binding site" evidence="8">
    <location>
        <position position="203"/>
    </location>
    <ligand>
        <name>NAD(+)</name>
        <dbReference type="ChEBI" id="CHEBI:57540"/>
    </ligand>
</feature>
<comment type="similarity">
    <text evidence="1 5">Belongs to the AlaDH/PNT family.</text>
</comment>
<reference evidence="12" key="1">
    <citation type="journal article" date="2020" name="mSystems">
        <title>Genome- and Community-Level Interaction Insights into Carbon Utilization and Element Cycling Functions of Hydrothermarchaeota in Hydrothermal Sediment.</title>
        <authorList>
            <person name="Zhou Z."/>
            <person name="Liu Y."/>
            <person name="Xu W."/>
            <person name="Pan J."/>
            <person name="Luo Z.H."/>
            <person name="Li M."/>
        </authorList>
    </citation>
    <scope>NUCLEOTIDE SEQUENCE [LARGE SCALE GENOMIC DNA]</scope>
    <source>
        <strain evidence="12">SpSt-503</strain>
    </source>
</reference>
<dbReference type="GO" id="GO:0046872">
    <property type="term" value="F:metal ion binding"/>
    <property type="evidence" value="ECO:0007669"/>
    <property type="project" value="UniProtKB-KW"/>
</dbReference>
<feature type="binding site" evidence="8">
    <location>
        <position position="220"/>
    </location>
    <ligand>
        <name>NAD(+)</name>
        <dbReference type="ChEBI" id="CHEBI:57540"/>
    </ligand>
</feature>
<evidence type="ECO:0000259" key="11">
    <source>
        <dbReference type="SMART" id="SM01003"/>
    </source>
</evidence>
<evidence type="ECO:0000256" key="1">
    <source>
        <dbReference type="ARBA" id="ARBA00005689"/>
    </source>
</evidence>
<feature type="active site" description="Proton donor/acceptor" evidence="6">
    <location>
        <position position="96"/>
    </location>
</feature>
<evidence type="ECO:0000313" key="12">
    <source>
        <dbReference type="EMBL" id="HFH28475.1"/>
    </source>
</evidence>
<keyword evidence="9" id="KW-0479">Metal-binding</keyword>
<comment type="catalytic activity">
    <reaction evidence="5">
        <text>L-alanine + NAD(+) + H2O = pyruvate + NH4(+) + NADH + H(+)</text>
        <dbReference type="Rhea" id="RHEA:18405"/>
        <dbReference type="ChEBI" id="CHEBI:15361"/>
        <dbReference type="ChEBI" id="CHEBI:15377"/>
        <dbReference type="ChEBI" id="CHEBI:15378"/>
        <dbReference type="ChEBI" id="CHEBI:28938"/>
        <dbReference type="ChEBI" id="CHEBI:57540"/>
        <dbReference type="ChEBI" id="CHEBI:57945"/>
        <dbReference type="ChEBI" id="CHEBI:57972"/>
        <dbReference type="EC" id="1.4.1.1"/>
    </reaction>
</comment>
<dbReference type="SMART" id="SM01002">
    <property type="entry name" value="AlaDh_PNT_C"/>
    <property type="match status" value="1"/>
</dbReference>
<dbReference type="InterPro" id="IPR008141">
    <property type="entry name" value="Ala_DH"/>
</dbReference>
<keyword evidence="3 5" id="KW-0560">Oxidoreductase</keyword>
<feature type="domain" description="Alanine dehydrogenase/pyridine nucleotide transhydrogenase N-terminal" evidence="11">
    <location>
        <begin position="4"/>
        <end position="137"/>
    </location>
</feature>
<dbReference type="CDD" id="cd05305">
    <property type="entry name" value="L-AlaDH"/>
    <property type="match status" value="1"/>
</dbReference>
<dbReference type="SUPFAM" id="SSF51735">
    <property type="entry name" value="NAD(P)-binding Rossmann-fold domains"/>
    <property type="match status" value="1"/>
</dbReference>
<dbReference type="AlphaFoldDB" id="A0A7C3EEZ2"/>
<dbReference type="InterPro" id="IPR036291">
    <property type="entry name" value="NAD(P)-bd_dom_sf"/>
</dbReference>
<dbReference type="PANTHER" id="PTHR42795">
    <property type="entry name" value="ALANINE DEHYDROGENASE"/>
    <property type="match status" value="1"/>
</dbReference>
<evidence type="ECO:0000259" key="10">
    <source>
        <dbReference type="SMART" id="SM01002"/>
    </source>
</evidence>
<sequence length="370" mass="39649">MKIGCVKEIKKHEYRVGLTPSCVATYVQRGHQVYIQNGAGEGAGFEDAEYRAAGATLLPKAEDVYGSCQMIVKVKEPQSSEYPLLREGQILFTYLHLAADEEQTKALLKNKVTGIAYETIRLDDGSLPCLAPMSEIAGRLSVQEGAKYLERPFGGRGILLGGVPGVQRGKVAILGGGVVGTNAAKIALGMGAEVTLLDIRANRLAYLDDVFHGAVSTLYSTEANIRKVVAESDLVIGAVLIPGARAPKLVRREHLGLMKKRSVIVDVAVDQGGCVETTRPTTHDNPVYEVDGIVHYCVANMPGAVALTSTLALTSTTLPFGLEIAEKGAEAACRENPAIRRGLNTYKGQLICKEVAMAFNLPWTEAEQLL</sequence>
<feature type="binding site" evidence="7">
    <location>
        <position position="15"/>
    </location>
    <ligand>
        <name>substrate</name>
    </ligand>
</feature>
<dbReference type="Pfam" id="PF05222">
    <property type="entry name" value="AlaDh_PNT_N"/>
    <property type="match status" value="1"/>
</dbReference>
<evidence type="ECO:0000256" key="7">
    <source>
        <dbReference type="PIRSR" id="PIRSR000183-2"/>
    </source>
</evidence>
<accession>A0A7C3EEZ2</accession>
<dbReference type="Pfam" id="PF01262">
    <property type="entry name" value="AlaDh_PNT_C"/>
    <property type="match status" value="1"/>
</dbReference>
<dbReference type="InterPro" id="IPR007698">
    <property type="entry name" value="AlaDH/PNT_NAD(H)-bd"/>
</dbReference>
<dbReference type="EMBL" id="DSVL01000090">
    <property type="protein sequence ID" value="HFH28475.1"/>
    <property type="molecule type" value="Genomic_DNA"/>
</dbReference>
<feature type="binding site" evidence="8">
    <location>
        <position position="279"/>
    </location>
    <ligand>
        <name>NAD(+)</name>
        <dbReference type="ChEBI" id="CHEBI:57540"/>
    </ligand>
</feature>
<keyword evidence="8" id="KW-0547">Nucleotide-binding</keyword>
<organism evidence="12">
    <name type="scientific">Gracilinema caldarium</name>
    <dbReference type="NCBI Taxonomy" id="215591"/>
    <lineage>
        <taxon>Bacteria</taxon>
        <taxon>Pseudomonadati</taxon>
        <taxon>Spirochaetota</taxon>
        <taxon>Spirochaetia</taxon>
        <taxon>Spirochaetales</taxon>
        <taxon>Breznakiellaceae</taxon>
        <taxon>Gracilinema</taxon>
    </lineage>
</organism>
<comment type="caution">
    <text evidence="12">The sequence shown here is derived from an EMBL/GenBank/DDBJ whole genome shotgun (WGS) entry which is preliminary data.</text>
</comment>
<evidence type="ECO:0000256" key="9">
    <source>
        <dbReference type="PIRSR" id="PIRSR000183-4"/>
    </source>
</evidence>